<dbReference type="CDD" id="cd02062">
    <property type="entry name" value="Nitro_FMN_reductase"/>
    <property type="match status" value="1"/>
</dbReference>
<keyword evidence="5" id="KW-1185">Reference proteome</keyword>
<keyword evidence="2" id="KW-0560">Oxidoreductase</keyword>
<name>A0A5C1QH33_9SPIO</name>
<gene>
    <name evidence="4" type="ORF">EXM22_05255</name>
</gene>
<organism evidence="4 5">
    <name type="scientific">Oceanispirochaeta crateris</name>
    <dbReference type="NCBI Taxonomy" id="2518645"/>
    <lineage>
        <taxon>Bacteria</taxon>
        <taxon>Pseudomonadati</taxon>
        <taxon>Spirochaetota</taxon>
        <taxon>Spirochaetia</taxon>
        <taxon>Spirochaetales</taxon>
        <taxon>Spirochaetaceae</taxon>
        <taxon>Oceanispirochaeta</taxon>
    </lineage>
</organism>
<evidence type="ECO:0000313" key="4">
    <source>
        <dbReference type="EMBL" id="QEN07425.1"/>
    </source>
</evidence>
<comment type="similarity">
    <text evidence="1">Belongs to the nitroreductase family.</text>
</comment>
<accession>A0A5C1QH33</accession>
<dbReference type="InterPro" id="IPR023312">
    <property type="entry name" value="Put_nitroreductase_C_bac"/>
</dbReference>
<proteinExistence type="inferred from homology"/>
<dbReference type="AlphaFoldDB" id="A0A5C1QH33"/>
<dbReference type="OrthoDB" id="9804207at2"/>
<dbReference type="Pfam" id="PF00881">
    <property type="entry name" value="Nitroreductase"/>
    <property type="match status" value="1"/>
</dbReference>
<sequence>MKFNQLVEMTRSCRRFDQKDLPQDFLDSLIEIARICPSARNSQPLKYITIDDQDFMSRLFPNLLWAGALKNWDGPETNERPKAYIAMILDKSISGNAAWDSGIVAQTLQLYAMEQGIGSCILGSFDKKKITELLELDDKHEIQFLIAFGYPLEKRVIVDVKEESDVKYYRDDNEVHYVPKRSVQSLLLRKI</sequence>
<dbReference type="RefSeq" id="WP_149485505.1">
    <property type="nucleotide sequence ID" value="NZ_CP036150.1"/>
</dbReference>
<dbReference type="Gene3D" id="3.40.109.10">
    <property type="entry name" value="NADH Oxidase"/>
    <property type="match status" value="1"/>
</dbReference>
<evidence type="ECO:0000256" key="2">
    <source>
        <dbReference type="ARBA" id="ARBA00023002"/>
    </source>
</evidence>
<evidence type="ECO:0000259" key="3">
    <source>
        <dbReference type="Pfam" id="PF00881"/>
    </source>
</evidence>
<feature type="domain" description="Nitroreductase" evidence="3">
    <location>
        <begin position="10"/>
        <end position="150"/>
    </location>
</feature>
<dbReference type="Gene3D" id="2.20.180.10">
    <property type="entry name" value="putative fmn-dependent nitroreductase like domains"/>
    <property type="match status" value="1"/>
</dbReference>
<evidence type="ECO:0000313" key="5">
    <source>
        <dbReference type="Proteomes" id="UP000324209"/>
    </source>
</evidence>
<dbReference type="InterPro" id="IPR029479">
    <property type="entry name" value="Nitroreductase"/>
</dbReference>
<dbReference type="PANTHER" id="PTHR43673:SF10">
    <property type="entry name" value="NADH DEHYDROGENASE_NAD(P)H NITROREDUCTASE XCC3605-RELATED"/>
    <property type="match status" value="1"/>
</dbReference>
<protein>
    <submittedName>
        <fullName evidence="4">Nitroreductase family protein</fullName>
    </submittedName>
</protein>
<dbReference type="EMBL" id="CP036150">
    <property type="protein sequence ID" value="QEN07425.1"/>
    <property type="molecule type" value="Genomic_DNA"/>
</dbReference>
<dbReference type="PANTHER" id="PTHR43673">
    <property type="entry name" value="NAD(P)H NITROREDUCTASE YDGI-RELATED"/>
    <property type="match status" value="1"/>
</dbReference>
<dbReference type="Proteomes" id="UP000324209">
    <property type="component" value="Chromosome"/>
</dbReference>
<dbReference type="SUPFAM" id="SSF55469">
    <property type="entry name" value="FMN-dependent nitroreductase-like"/>
    <property type="match status" value="1"/>
</dbReference>
<dbReference type="GO" id="GO:0016491">
    <property type="term" value="F:oxidoreductase activity"/>
    <property type="evidence" value="ECO:0007669"/>
    <property type="project" value="UniProtKB-KW"/>
</dbReference>
<evidence type="ECO:0000256" key="1">
    <source>
        <dbReference type="ARBA" id="ARBA00007118"/>
    </source>
</evidence>
<reference evidence="4 5" key="1">
    <citation type="submission" date="2019-02" db="EMBL/GenBank/DDBJ databases">
        <title>Complete Genome Sequence and Methylome Analysis of free living Spirochaetas.</title>
        <authorList>
            <person name="Fomenkov A."/>
            <person name="Dubinina G."/>
            <person name="Leshcheva N."/>
            <person name="Mikheeva N."/>
            <person name="Grabovich M."/>
            <person name="Vincze T."/>
            <person name="Roberts R.J."/>
        </authorList>
    </citation>
    <scope>NUCLEOTIDE SEQUENCE [LARGE SCALE GENOMIC DNA]</scope>
    <source>
        <strain evidence="4 5">K2</strain>
    </source>
</reference>
<dbReference type="KEGG" id="ock:EXM22_05255"/>
<dbReference type="InterPro" id="IPR000415">
    <property type="entry name" value="Nitroreductase-like"/>
</dbReference>